<evidence type="ECO:0000256" key="1">
    <source>
        <dbReference type="ARBA" id="ARBA00004651"/>
    </source>
</evidence>
<dbReference type="PROSITE" id="PS01116">
    <property type="entry name" value="XANTH_URACIL_PERMASE"/>
    <property type="match status" value="1"/>
</dbReference>
<feature type="transmembrane region" description="Helical" evidence="9">
    <location>
        <begin position="390"/>
        <end position="409"/>
    </location>
</feature>
<feature type="transmembrane region" description="Helical" evidence="9">
    <location>
        <begin position="421"/>
        <end position="441"/>
    </location>
</feature>
<accession>A0A1G9VPZ2</accession>
<feature type="transmembrane region" description="Helical" evidence="9">
    <location>
        <begin position="332"/>
        <end position="355"/>
    </location>
</feature>
<dbReference type="GO" id="GO:0005886">
    <property type="term" value="C:plasma membrane"/>
    <property type="evidence" value="ECO:0007669"/>
    <property type="project" value="UniProtKB-SubCell"/>
</dbReference>
<evidence type="ECO:0000313" key="10">
    <source>
        <dbReference type="EMBL" id="SDM74206.1"/>
    </source>
</evidence>
<comment type="subcellular location">
    <subcellularLocation>
        <location evidence="1">Cell membrane</location>
        <topology evidence="1">Multi-pass membrane protein</topology>
    </subcellularLocation>
</comment>
<evidence type="ECO:0000256" key="7">
    <source>
        <dbReference type="ARBA" id="ARBA00023136"/>
    </source>
</evidence>
<feature type="region of interest" description="Disordered" evidence="8">
    <location>
        <begin position="1"/>
        <end position="20"/>
    </location>
</feature>
<dbReference type="InterPro" id="IPR006043">
    <property type="entry name" value="NCS2"/>
</dbReference>
<comment type="similarity">
    <text evidence="2">Belongs to the nucleobase:cation symporter-2 (NCS2) (TC 2.A.40) family.</text>
</comment>
<gene>
    <name evidence="10" type="ORF">SAMN05660642_03214</name>
</gene>
<dbReference type="OrthoDB" id="9805749at2"/>
<feature type="transmembrane region" description="Helical" evidence="9">
    <location>
        <begin position="361"/>
        <end position="378"/>
    </location>
</feature>
<dbReference type="PANTHER" id="PTHR42810">
    <property type="entry name" value="PURINE PERMEASE C1399.01C-RELATED"/>
    <property type="match status" value="1"/>
</dbReference>
<feature type="transmembrane region" description="Helical" evidence="9">
    <location>
        <begin position="97"/>
        <end position="114"/>
    </location>
</feature>
<evidence type="ECO:0000256" key="5">
    <source>
        <dbReference type="ARBA" id="ARBA00022692"/>
    </source>
</evidence>
<dbReference type="InterPro" id="IPR006042">
    <property type="entry name" value="Xan_ur_permease"/>
</dbReference>
<dbReference type="PANTHER" id="PTHR42810:SF4">
    <property type="entry name" value="URIC ACID TRANSPORTER UACT"/>
    <property type="match status" value="1"/>
</dbReference>
<reference evidence="11" key="1">
    <citation type="submission" date="2016-10" db="EMBL/GenBank/DDBJ databases">
        <authorList>
            <person name="Varghese N."/>
            <person name="Submissions S."/>
        </authorList>
    </citation>
    <scope>NUCLEOTIDE SEQUENCE [LARGE SCALE GENOMIC DNA]</scope>
    <source>
        <strain evidence="11">DSM 45419</strain>
    </source>
</reference>
<evidence type="ECO:0000256" key="8">
    <source>
        <dbReference type="SAM" id="MobiDB-lite"/>
    </source>
</evidence>
<evidence type="ECO:0000256" key="4">
    <source>
        <dbReference type="ARBA" id="ARBA00022475"/>
    </source>
</evidence>
<keyword evidence="7 9" id="KW-0472">Membrane</keyword>
<feature type="transmembrane region" description="Helical" evidence="9">
    <location>
        <begin position="209"/>
        <end position="227"/>
    </location>
</feature>
<protein>
    <submittedName>
        <fullName evidence="10">Xanthine permease</fullName>
    </submittedName>
</protein>
<keyword evidence="11" id="KW-1185">Reference proteome</keyword>
<sequence>MALWNKKRRTGAAGTGGHPVDEVLPPGPMVAYGLQHVLSMYAGVVAVPIIIGTALGLSTQQTTYLISAGLFMSGLATLLQTLGVWRIGARLPIVQGTSFAAVSTMLAIGAPLGGEAGLRAIFGALIVAGAIALLIAPFFTRLLRFFPPVVTGTVITVIGVSLLPVAMRWALGTANTPGYGSMRNIGLAGATLLIIVLIYRFLGGFFNRVAILFGLVLGTLVAIPFGATDFGRLGDAAPFQLTEPFHFGMPTFAVGAIVSMLVVMLVIMTETTADILAIGEVVDKRLTRRDVTGGLQADMLSTTVAGVFNGFSVSAFAQNVGLVAVTGIKSRFVVAVSGVILLLLGLFPVLGAIVAVVPLPVLGGAGLVLFGTVAASGIRTLSKVEYDGNANLVIVAAALAMGVIPIAIPEFYEPFPSWFEVVFDSGISAAAITAILLNLLFNVRRGQPEEAPIFAEAPAIGTTYEGDTEGIVVEHTDTAHPTPTRPRRRVPDSHH</sequence>
<dbReference type="RefSeq" id="WP_091220464.1">
    <property type="nucleotide sequence ID" value="NZ_FNHE01000008.1"/>
</dbReference>
<dbReference type="NCBIfam" id="TIGR00801">
    <property type="entry name" value="ncs2"/>
    <property type="match status" value="1"/>
</dbReference>
<dbReference type="EMBL" id="FNHE01000008">
    <property type="protein sequence ID" value="SDM74206.1"/>
    <property type="molecule type" value="Genomic_DNA"/>
</dbReference>
<feature type="transmembrane region" description="Helical" evidence="9">
    <location>
        <begin position="38"/>
        <end position="58"/>
    </location>
</feature>
<evidence type="ECO:0000256" key="3">
    <source>
        <dbReference type="ARBA" id="ARBA00022448"/>
    </source>
</evidence>
<organism evidence="10 11">
    <name type="scientific">Geodermatophilus siccatus</name>
    <dbReference type="NCBI Taxonomy" id="1137991"/>
    <lineage>
        <taxon>Bacteria</taxon>
        <taxon>Bacillati</taxon>
        <taxon>Actinomycetota</taxon>
        <taxon>Actinomycetes</taxon>
        <taxon>Geodermatophilales</taxon>
        <taxon>Geodermatophilaceae</taxon>
        <taxon>Geodermatophilus</taxon>
    </lineage>
</organism>
<feature type="transmembrane region" description="Helical" evidence="9">
    <location>
        <begin position="64"/>
        <end position="85"/>
    </location>
</feature>
<dbReference type="Pfam" id="PF00860">
    <property type="entry name" value="Xan_ur_permease"/>
    <property type="match status" value="1"/>
</dbReference>
<evidence type="ECO:0000256" key="9">
    <source>
        <dbReference type="SAM" id="Phobius"/>
    </source>
</evidence>
<keyword evidence="6 9" id="KW-1133">Transmembrane helix</keyword>
<evidence type="ECO:0000313" key="11">
    <source>
        <dbReference type="Proteomes" id="UP000198680"/>
    </source>
</evidence>
<name>A0A1G9VPZ2_9ACTN</name>
<keyword evidence="5 9" id="KW-0812">Transmembrane</keyword>
<feature type="transmembrane region" description="Helical" evidence="9">
    <location>
        <begin position="146"/>
        <end position="165"/>
    </location>
</feature>
<proteinExistence type="inferred from homology"/>
<dbReference type="NCBIfam" id="NF037981">
    <property type="entry name" value="NCS2_1"/>
    <property type="match status" value="1"/>
</dbReference>
<dbReference type="InterPro" id="IPR017588">
    <property type="entry name" value="UacT-like"/>
</dbReference>
<keyword evidence="3" id="KW-0813">Transport</keyword>
<feature type="transmembrane region" description="Helical" evidence="9">
    <location>
        <begin position="247"/>
        <end position="267"/>
    </location>
</feature>
<feature type="region of interest" description="Disordered" evidence="8">
    <location>
        <begin position="475"/>
        <end position="495"/>
    </location>
</feature>
<feature type="transmembrane region" description="Helical" evidence="9">
    <location>
        <begin position="120"/>
        <end position="139"/>
    </location>
</feature>
<dbReference type="NCBIfam" id="TIGR03173">
    <property type="entry name" value="pbuX"/>
    <property type="match status" value="1"/>
</dbReference>
<dbReference type="GO" id="GO:0042907">
    <property type="term" value="F:xanthine transmembrane transporter activity"/>
    <property type="evidence" value="ECO:0007669"/>
    <property type="project" value="TreeGrafter"/>
</dbReference>
<keyword evidence="4" id="KW-1003">Cell membrane</keyword>
<evidence type="ECO:0000256" key="2">
    <source>
        <dbReference type="ARBA" id="ARBA00008821"/>
    </source>
</evidence>
<feature type="transmembrane region" description="Helical" evidence="9">
    <location>
        <begin position="185"/>
        <end position="202"/>
    </location>
</feature>
<dbReference type="Proteomes" id="UP000198680">
    <property type="component" value="Unassembled WGS sequence"/>
</dbReference>
<feature type="compositionally biased region" description="Basic residues" evidence="8">
    <location>
        <begin position="1"/>
        <end position="10"/>
    </location>
</feature>
<evidence type="ECO:0000256" key="6">
    <source>
        <dbReference type="ARBA" id="ARBA00022989"/>
    </source>
</evidence>
<dbReference type="AlphaFoldDB" id="A0A1G9VPZ2"/>
<dbReference type="STRING" id="1137991.SAMN05660642_03214"/>